<sequence>MGAVRGLTGRRRPSAPAARPAARSAACCSVPAAGVRRPGGCRA</sequence>
<evidence type="ECO:0000313" key="3">
    <source>
        <dbReference type="Proteomes" id="UP000027178"/>
    </source>
</evidence>
<dbReference type="HOGENOM" id="CLU_3234807_0_0_11"/>
<keyword evidence="3" id="KW-1185">Reference proteome</keyword>
<organism evidence="2 3">
    <name type="scientific">Kitasatospora cheerisanensis KCTC 2395</name>
    <dbReference type="NCBI Taxonomy" id="1348663"/>
    <lineage>
        <taxon>Bacteria</taxon>
        <taxon>Bacillati</taxon>
        <taxon>Actinomycetota</taxon>
        <taxon>Actinomycetes</taxon>
        <taxon>Kitasatosporales</taxon>
        <taxon>Streptomycetaceae</taxon>
        <taxon>Kitasatospora</taxon>
    </lineage>
</organism>
<feature type="region of interest" description="Disordered" evidence="1">
    <location>
        <begin position="1"/>
        <end position="23"/>
    </location>
</feature>
<dbReference type="AlphaFoldDB" id="A0A066Z8D6"/>
<comment type="caution">
    <text evidence="2">The sequence shown here is derived from an EMBL/GenBank/DDBJ whole genome shotgun (WGS) entry which is preliminary data.</text>
</comment>
<dbReference type="Proteomes" id="UP000027178">
    <property type="component" value="Unassembled WGS sequence"/>
</dbReference>
<gene>
    <name evidence="2" type="ORF">KCH_22570</name>
</gene>
<evidence type="ECO:0000313" key="2">
    <source>
        <dbReference type="EMBL" id="KDN86440.1"/>
    </source>
</evidence>
<dbReference type="EMBL" id="JNBY01000073">
    <property type="protein sequence ID" value="KDN86440.1"/>
    <property type="molecule type" value="Genomic_DNA"/>
</dbReference>
<name>A0A066Z8D6_9ACTN</name>
<reference evidence="2 3" key="1">
    <citation type="submission" date="2014-05" db="EMBL/GenBank/DDBJ databases">
        <title>Draft Genome Sequence of Kitasatospora cheerisanensis KCTC 2395.</title>
        <authorList>
            <person name="Nam D.H."/>
        </authorList>
    </citation>
    <scope>NUCLEOTIDE SEQUENCE [LARGE SCALE GENOMIC DNA]</scope>
    <source>
        <strain evidence="2 3">KCTC 2395</strain>
    </source>
</reference>
<protein>
    <submittedName>
        <fullName evidence="2">Uncharacterized protein</fullName>
    </submittedName>
</protein>
<accession>A0A066Z8D6</accession>
<feature type="compositionally biased region" description="Low complexity" evidence="1">
    <location>
        <begin position="14"/>
        <end position="23"/>
    </location>
</feature>
<evidence type="ECO:0000256" key="1">
    <source>
        <dbReference type="SAM" id="MobiDB-lite"/>
    </source>
</evidence>
<proteinExistence type="predicted"/>